<dbReference type="WBParaSite" id="HPLM_0000523901-mRNA-1">
    <property type="protein sequence ID" value="HPLM_0000523901-mRNA-1"/>
    <property type="gene ID" value="HPLM_0000523901"/>
</dbReference>
<feature type="region of interest" description="Disordered" evidence="1">
    <location>
        <begin position="1"/>
        <end position="136"/>
    </location>
</feature>
<sequence>MEKGKSAKELTAISTSKRPSASDTGSGTRSKPLSMVEDVTGGSSTTARSKTVSLARTTPSSIAGSKPKSGKSLTAKSPMHRKSSSTKSPRHGKSRSSKSKKSLMKKVLSRSLGLSPARSIAQSRPSSVSVFAANSL</sequence>
<protein>
    <submittedName>
        <fullName evidence="4">Endochitinase A-like</fullName>
    </submittedName>
</protein>
<keyword evidence="3" id="KW-1185">Reference proteome</keyword>
<reference evidence="4" key="1">
    <citation type="submission" date="2017-02" db="UniProtKB">
        <authorList>
            <consortium name="WormBaseParasite"/>
        </authorList>
    </citation>
    <scope>IDENTIFICATION</scope>
</reference>
<organism evidence="4">
    <name type="scientific">Haemonchus placei</name>
    <name type="common">Barber's pole worm</name>
    <dbReference type="NCBI Taxonomy" id="6290"/>
    <lineage>
        <taxon>Eukaryota</taxon>
        <taxon>Metazoa</taxon>
        <taxon>Ecdysozoa</taxon>
        <taxon>Nematoda</taxon>
        <taxon>Chromadorea</taxon>
        <taxon>Rhabditida</taxon>
        <taxon>Rhabditina</taxon>
        <taxon>Rhabditomorpha</taxon>
        <taxon>Strongyloidea</taxon>
        <taxon>Trichostrongylidae</taxon>
        <taxon>Haemonchus</taxon>
    </lineage>
</organism>
<feature type="compositionally biased region" description="Polar residues" evidence="1">
    <location>
        <begin position="12"/>
        <end position="31"/>
    </location>
</feature>
<gene>
    <name evidence="2" type="ORF">HPLM_LOCUS5231</name>
</gene>
<evidence type="ECO:0000313" key="4">
    <source>
        <dbReference type="WBParaSite" id="HPLM_0000523901-mRNA-1"/>
    </source>
</evidence>
<proteinExistence type="predicted"/>
<feature type="compositionally biased region" description="Basic residues" evidence="1">
    <location>
        <begin position="78"/>
        <end position="108"/>
    </location>
</feature>
<accession>A0A0N4W5J3</accession>
<evidence type="ECO:0000313" key="3">
    <source>
        <dbReference type="Proteomes" id="UP000268014"/>
    </source>
</evidence>
<name>A0A0N4W5J3_HAEPC</name>
<dbReference type="EMBL" id="UZAF01016306">
    <property type="protein sequence ID" value="VDO25308.1"/>
    <property type="molecule type" value="Genomic_DNA"/>
</dbReference>
<dbReference type="AlphaFoldDB" id="A0A0N4W5J3"/>
<feature type="compositionally biased region" description="Polar residues" evidence="1">
    <location>
        <begin position="41"/>
        <end position="63"/>
    </location>
</feature>
<dbReference type="Proteomes" id="UP000268014">
    <property type="component" value="Unassembled WGS sequence"/>
</dbReference>
<evidence type="ECO:0000313" key="2">
    <source>
        <dbReference type="EMBL" id="VDO25308.1"/>
    </source>
</evidence>
<feature type="compositionally biased region" description="Polar residues" evidence="1">
    <location>
        <begin position="120"/>
        <end position="136"/>
    </location>
</feature>
<reference evidence="2 3" key="2">
    <citation type="submission" date="2018-11" db="EMBL/GenBank/DDBJ databases">
        <authorList>
            <consortium name="Pathogen Informatics"/>
        </authorList>
    </citation>
    <scope>NUCLEOTIDE SEQUENCE [LARGE SCALE GENOMIC DNA]</scope>
    <source>
        <strain evidence="2 3">MHpl1</strain>
    </source>
</reference>
<evidence type="ECO:0000256" key="1">
    <source>
        <dbReference type="SAM" id="MobiDB-lite"/>
    </source>
</evidence>